<dbReference type="Pfam" id="PF00685">
    <property type="entry name" value="Sulfotransfer_1"/>
    <property type="match status" value="1"/>
</dbReference>
<protein>
    <submittedName>
        <fullName evidence="4">Sulfotransferase domain-containing protein</fullName>
    </submittedName>
</protein>
<dbReference type="PANTHER" id="PTHR10605:SF56">
    <property type="entry name" value="BIFUNCTIONAL HEPARAN SULFATE N-DEACETYLASE_N-SULFOTRANSFERASE"/>
    <property type="match status" value="1"/>
</dbReference>
<dbReference type="InterPro" id="IPR037359">
    <property type="entry name" value="NST/OST"/>
</dbReference>
<keyword evidence="2" id="KW-0325">Glycoprotein</keyword>
<dbReference type="GO" id="GO:0008146">
    <property type="term" value="F:sulfotransferase activity"/>
    <property type="evidence" value="ECO:0007669"/>
    <property type="project" value="InterPro"/>
</dbReference>
<dbReference type="RefSeq" id="WP_268611254.1">
    <property type="nucleotide sequence ID" value="NZ_CP113797.1"/>
</dbReference>
<feature type="domain" description="Sulfotransferase" evidence="3">
    <location>
        <begin position="4"/>
        <end position="188"/>
    </location>
</feature>
<dbReference type="EMBL" id="CP113797">
    <property type="protein sequence ID" value="WAL61300.1"/>
    <property type="molecule type" value="Genomic_DNA"/>
</dbReference>
<dbReference type="PANTHER" id="PTHR10605">
    <property type="entry name" value="HEPARAN SULFATE SULFOTRANSFERASE"/>
    <property type="match status" value="1"/>
</dbReference>
<name>A0A9E8ZDI1_9CYAN</name>
<evidence type="ECO:0000313" key="4">
    <source>
        <dbReference type="EMBL" id="WAL61300.1"/>
    </source>
</evidence>
<accession>A0A9E8ZDI1</accession>
<evidence type="ECO:0000256" key="1">
    <source>
        <dbReference type="ARBA" id="ARBA00022679"/>
    </source>
</evidence>
<evidence type="ECO:0000313" key="5">
    <source>
        <dbReference type="Proteomes" id="UP001163152"/>
    </source>
</evidence>
<dbReference type="SUPFAM" id="SSF52540">
    <property type="entry name" value="P-loop containing nucleoside triphosphate hydrolases"/>
    <property type="match status" value="1"/>
</dbReference>
<evidence type="ECO:0000256" key="2">
    <source>
        <dbReference type="ARBA" id="ARBA00023180"/>
    </source>
</evidence>
<dbReference type="Proteomes" id="UP001163152">
    <property type="component" value="Chromosome"/>
</dbReference>
<dbReference type="InterPro" id="IPR000863">
    <property type="entry name" value="Sulfotransferase_dom"/>
</dbReference>
<sequence>MRLPDFLIIGAAKSGTTTLFRYLSKHPQVFVPRDRRNKEPNFFGLDEKYARGLDYYSSLFADAQPHQICGEASTDYAKWPKFPEAASRIAQTLPQVKLIYVMRNPVDRAYSYYVHINRNRPVEETFEDYICRTTEALDASNYMLQIEQYLKYFSRDAFLFLFMEDLIQQPAAVVKQVCQFLTIDDRVDCTSEVITANQGKKHFDDTIRSKITAPLKSIPLVAATATRLPQGWRDQAYNFLQKTTYAKGLKQQYSPHPMRFETRQMLVEKFMEPNQALSKFLDRDLSHWNQ</sequence>
<dbReference type="InterPro" id="IPR027417">
    <property type="entry name" value="P-loop_NTPase"/>
</dbReference>
<keyword evidence="1" id="KW-0808">Transferase</keyword>
<dbReference type="Gene3D" id="3.40.50.300">
    <property type="entry name" value="P-loop containing nucleotide triphosphate hydrolases"/>
    <property type="match status" value="1"/>
</dbReference>
<dbReference type="AlphaFoldDB" id="A0A9E8ZDI1"/>
<gene>
    <name evidence="4" type="ORF">OXH18_04685</name>
</gene>
<proteinExistence type="predicted"/>
<keyword evidence="5" id="KW-1185">Reference proteome</keyword>
<organism evidence="4 5">
    <name type="scientific">Thermocoleostomius sinensis A174</name>
    <dbReference type="NCBI Taxonomy" id="2016057"/>
    <lineage>
        <taxon>Bacteria</taxon>
        <taxon>Bacillati</taxon>
        <taxon>Cyanobacteriota</taxon>
        <taxon>Cyanophyceae</taxon>
        <taxon>Oculatellales</taxon>
        <taxon>Oculatellaceae</taxon>
        <taxon>Thermocoleostomius</taxon>
    </lineage>
</organism>
<evidence type="ECO:0000259" key="3">
    <source>
        <dbReference type="Pfam" id="PF00685"/>
    </source>
</evidence>
<reference evidence="4" key="1">
    <citation type="submission" date="2022-12" db="EMBL/GenBank/DDBJ databases">
        <title>Polyphasic identification of a Novel Hot-Spring Cyanobacterium Ocullathermofonsia sinensis gen nov. sp. nov. and Genomic Insights on its Adaptations to the Thermal Habitat.</title>
        <authorList>
            <person name="Daroch M."/>
            <person name="Tang J."/>
            <person name="Jiang Y."/>
        </authorList>
    </citation>
    <scope>NUCLEOTIDE SEQUENCE</scope>
    <source>
        <strain evidence="4">PKUAC-SCTA174</strain>
    </source>
</reference>
<dbReference type="KEGG" id="tsin:OXH18_04685"/>